<keyword evidence="3 6" id="KW-0812">Transmembrane</keyword>
<evidence type="ECO:0000256" key="3">
    <source>
        <dbReference type="ARBA" id="ARBA00022692"/>
    </source>
</evidence>
<comment type="caution">
    <text evidence="8">The sequence shown here is derived from an EMBL/GenBank/DDBJ whole genome shotgun (WGS) entry which is preliminary data.</text>
</comment>
<reference evidence="8 9" key="1">
    <citation type="submission" date="2019-06" db="EMBL/GenBank/DDBJ databases">
        <title>Sequencing the genomes of 1000 actinobacteria strains.</title>
        <authorList>
            <person name="Klenk H.-P."/>
        </authorList>
    </citation>
    <scope>NUCLEOTIDE SEQUENCE [LARGE SCALE GENOMIC DNA]</scope>
    <source>
        <strain evidence="8 9">DSM 45015</strain>
    </source>
</reference>
<dbReference type="AlphaFoldDB" id="A0A543NNA3"/>
<dbReference type="Gene3D" id="1.20.1250.20">
    <property type="entry name" value="MFS general substrate transporter like domains"/>
    <property type="match status" value="1"/>
</dbReference>
<protein>
    <submittedName>
        <fullName evidence="8">Putative MFS family arabinose efflux permease</fullName>
    </submittedName>
</protein>
<dbReference type="PROSITE" id="PS50850">
    <property type="entry name" value="MFS"/>
    <property type="match status" value="1"/>
</dbReference>
<dbReference type="InterPro" id="IPR050189">
    <property type="entry name" value="MFS_Efflux_Transporters"/>
</dbReference>
<keyword evidence="2" id="KW-1003">Cell membrane</keyword>
<feature type="transmembrane region" description="Helical" evidence="6">
    <location>
        <begin position="264"/>
        <end position="282"/>
    </location>
</feature>
<dbReference type="Pfam" id="PF07690">
    <property type="entry name" value="MFS_1"/>
    <property type="match status" value="1"/>
</dbReference>
<feature type="transmembrane region" description="Helical" evidence="6">
    <location>
        <begin position="348"/>
        <end position="368"/>
    </location>
</feature>
<dbReference type="InterPro" id="IPR036259">
    <property type="entry name" value="MFS_trans_sf"/>
</dbReference>
<dbReference type="PANTHER" id="PTHR43124">
    <property type="entry name" value="PURINE EFFLUX PUMP PBUE"/>
    <property type="match status" value="1"/>
</dbReference>
<keyword evidence="9" id="KW-1185">Reference proteome</keyword>
<evidence type="ECO:0000256" key="5">
    <source>
        <dbReference type="ARBA" id="ARBA00023136"/>
    </source>
</evidence>
<comment type="subcellular location">
    <subcellularLocation>
        <location evidence="1">Cell membrane</location>
        <topology evidence="1">Multi-pass membrane protein</topology>
    </subcellularLocation>
</comment>
<dbReference type="PANTHER" id="PTHR43124:SF3">
    <property type="entry name" value="CHLORAMPHENICOL EFFLUX PUMP RV0191"/>
    <property type="match status" value="1"/>
</dbReference>
<feature type="transmembrane region" description="Helical" evidence="6">
    <location>
        <begin position="121"/>
        <end position="141"/>
    </location>
</feature>
<dbReference type="GO" id="GO:0005886">
    <property type="term" value="C:plasma membrane"/>
    <property type="evidence" value="ECO:0007669"/>
    <property type="project" value="UniProtKB-SubCell"/>
</dbReference>
<name>A0A543NNA3_9ACTN</name>
<dbReference type="GO" id="GO:0022857">
    <property type="term" value="F:transmembrane transporter activity"/>
    <property type="evidence" value="ECO:0007669"/>
    <property type="project" value="InterPro"/>
</dbReference>
<gene>
    <name evidence="8" type="ORF">FHX37_3313</name>
</gene>
<evidence type="ECO:0000256" key="1">
    <source>
        <dbReference type="ARBA" id="ARBA00004651"/>
    </source>
</evidence>
<evidence type="ECO:0000313" key="9">
    <source>
        <dbReference type="Proteomes" id="UP000317422"/>
    </source>
</evidence>
<dbReference type="SUPFAM" id="SSF103473">
    <property type="entry name" value="MFS general substrate transporter"/>
    <property type="match status" value="1"/>
</dbReference>
<accession>A0A543NNA3</accession>
<feature type="transmembrane region" description="Helical" evidence="6">
    <location>
        <begin position="91"/>
        <end position="115"/>
    </location>
</feature>
<feature type="transmembrane region" description="Helical" evidence="6">
    <location>
        <begin position="374"/>
        <end position="395"/>
    </location>
</feature>
<feature type="transmembrane region" description="Helical" evidence="6">
    <location>
        <begin position="153"/>
        <end position="176"/>
    </location>
</feature>
<dbReference type="InterPro" id="IPR020846">
    <property type="entry name" value="MFS_dom"/>
</dbReference>
<feature type="transmembrane region" description="Helical" evidence="6">
    <location>
        <begin position="226"/>
        <end position="244"/>
    </location>
</feature>
<keyword evidence="4 6" id="KW-1133">Transmembrane helix</keyword>
<feature type="transmembrane region" description="Helical" evidence="6">
    <location>
        <begin position="313"/>
        <end position="336"/>
    </location>
</feature>
<feature type="transmembrane region" description="Helical" evidence="6">
    <location>
        <begin position="21"/>
        <end position="40"/>
    </location>
</feature>
<dbReference type="CDD" id="cd17324">
    <property type="entry name" value="MFS_NepI_like"/>
    <property type="match status" value="1"/>
</dbReference>
<evidence type="ECO:0000256" key="2">
    <source>
        <dbReference type="ARBA" id="ARBA00022475"/>
    </source>
</evidence>
<dbReference type="InterPro" id="IPR011701">
    <property type="entry name" value="MFS"/>
</dbReference>
<feature type="domain" description="Major facilitator superfamily (MFS) profile" evidence="7">
    <location>
        <begin position="26"/>
        <end position="400"/>
    </location>
</feature>
<dbReference type="OrthoDB" id="9814237at2"/>
<dbReference type="EMBL" id="VFQC01000001">
    <property type="protein sequence ID" value="TQN33303.1"/>
    <property type="molecule type" value="Genomic_DNA"/>
</dbReference>
<dbReference type="Proteomes" id="UP000317422">
    <property type="component" value="Unassembled WGS sequence"/>
</dbReference>
<feature type="transmembrane region" description="Helical" evidence="6">
    <location>
        <begin position="182"/>
        <end position="205"/>
    </location>
</feature>
<evidence type="ECO:0000259" key="7">
    <source>
        <dbReference type="PROSITE" id="PS50850"/>
    </source>
</evidence>
<proteinExistence type="predicted"/>
<keyword evidence="5 6" id="KW-0472">Membrane</keyword>
<sequence length="405" mass="41146">MATATDSSPHPAPDREQRAPWKSWLAVLTVAVGIFSLVTAEQLPVGLLTSVGSSLDVSEGTAGLMVTVPGIVAGVSAPLVPLLAGSLDRRWLLAALMLLMAAAHLVSTVAPNFAVLLTSRVLVGLSIGGFWAIAGGLATRLVPQRSVARATSLVFSGVAAANVLGVPMGTLIGELAGWRTAFAALGGLGAVVLLGLLVLLPHLPASEPVRVRALAQQFGNTGVRRAALATFLVVTGHFAAYTFVSPVLQRLSGIDSGMISQLLLVYGAAGLVGNFLVGAAVARDVRRTMLTISAALTVILVLFPLLGGNGIGGTVLLVLWGLAFGGVSVSLQTWVIKAAPAAVEAATSLYVFVFNTSIALGALLGGIVVDSLTLTAALWFGGALVLLMGLTAAGLRKAQLASTES</sequence>
<organism evidence="8 9">
    <name type="scientific">Haloactinospora alba</name>
    <dbReference type="NCBI Taxonomy" id="405555"/>
    <lineage>
        <taxon>Bacteria</taxon>
        <taxon>Bacillati</taxon>
        <taxon>Actinomycetota</taxon>
        <taxon>Actinomycetes</taxon>
        <taxon>Streptosporangiales</taxon>
        <taxon>Nocardiopsidaceae</taxon>
        <taxon>Haloactinospora</taxon>
    </lineage>
</organism>
<dbReference type="RefSeq" id="WP_141924685.1">
    <property type="nucleotide sequence ID" value="NZ_VFQC01000001.1"/>
</dbReference>
<feature type="transmembrane region" description="Helical" evidence="6">
    <location>
        <begin position="60"/>
        <end position="84"/>
    </location>
</feature>
<feature type="transmembrane region" description="Helical" evidence="6">
    <location>
        <begin position="289"/>
        <end position="307"/>
    </location>
</feature>
<evidence type="ECO:0000256" key="6">
    <source>
        <dbReference type="SAM" id="Phobius"/>
    </source>
</evidence>
<evidence type="ECO:0000313" key="8">
    <source>
        <dbReference type="EMBL" id="TQN33303.1"/>
    </source>
</evidence>
<evidence type="ECO:0000256" key="4">
    <source>
        <dbReference type="ARBA" id="ARBA00022989"/>
    </source>
</evidence>